<evidence type="ECO:0000256" key="5">
    <source>
        <dbReference type="ARBA" id="ARBA00048142"/>
    </source>
</evidence>
<dbReference type="PROSITE" id="PS00070">
    <property type="entry name" value="ALDEHYDE_DEHYDR_CYS"/>
    <property type="match status" value="1"/>
</dbReference>
<comment type="catalytic activity">
    <reaction evidence="5">
        <text>L-glutamate 5-semialdehyde + NAD(+) + H2O = L-glutamate + NADH + 2 H(+)</text>
        <dbReference type="Rhea" id="RHEA:30235"/>
        <dbReference type="ChEBI" id="CHEBI:15377"/>
        <dbReference type="ChEBI" id="CHEBI:15378"/>
        <dbReference type="ChEBI" id="CHEBI:29985"/>
        <dbReference type="ChEBI" id="CHEBI:57540"/>
        <dbReference type="ChEBI" id="CHEBI:57945"/>
        <dbReference type="ChEBI" id="CHEBI:58066"/>
        <dbReference type="EC" id="1.2.1.88"/>
    </reaction>
</comment>
<keyword evidence="4" id="KW-0520">NAD</keyword>
<dbReference type="AlphaFoldDB" id="A0A0V1D9B9"/>
<dbReference type="Proteomes" id="UP000054653">
    <property type="component" value="Unassembled WGS sequence"/>
</dbReference>
<feature type="compositionally biased region" description="Polar residues" evidence="8">
    <location>
        <begin position="414"/>
        <end position="430"/>
    </location>
</feature>
<dbReference type="Gene3D" id="3.40.605.10">
    <property type="entry name" value="Aldehyde Dehydrogenase, Chain A, domain 1"/>
    <property type="match status" value="2"/>
</dbReference>
<feature type="region of interest" description="Disordered" evidence="8">
    <location>
        <begin position="1"/>
        <end position="25"/>
    </location>
</feature>
<dbReference type="GO" id="GO:0006368">
    <property type="term" value="P:transcription elongation by RNA polymerase II"/>
    <property type="evidence" value="ECO:0007669"/>
    <property type="project" value="InterPro"/>
</dbReference>
<name>A0A0V1D9B9_TRIBR</name>
<dbReference type="InterPro" id="IPR050485">
    <property type="entry name" value="Proline_metab_enzyme"/>
</dbReference>
<evidence type="ECO:0000259" key="9">
    <source>
        <dbReference type="Pfam" id="PF00171"/>
    </source>
</evidence>
<evidence type="ECO:0000313" key="10">
    <source>
        <dbReference type="EMBL" id="KRY58108.1"/>
    </source>
</evidence>
<sequence length="1127" mass="128381">MSAVNKNNLHQPGTSNGRSVNSTSRNEVRYDMPFKPMYSNTLPDVPFEAKFLPHPFPADRHVKYETTMMERAYTGELVTEDDVGIFIDLVLIDKYEPNPNEPVQLHPTDELLCSDEDTLLSTMKKSRHGTKAVPWMRRTEYISTDYSRFGVQTERQETKLGYHIQKVLKEASLYRDRESQLTAINKTFEDAKKPVREHFSKRDVYAVEELPLLPDFDAWKYPFAQVIFDVDPAPRDKTSLEETLATDQICRAMIRGMMDEKGEQFVAYFVPTLETIRKLKSVEGKDISEMDLSTPFDFKLLREYNWSVKNKASVGYEENHFFSFRDGRAYYNELETRVRLNRRRVKDGHVHSAVPNSRLIVRYRDFNDQELAALSARSMIVNPIEEEDDDDDEEEAEAEKHVDDTAGEKKLDTDQSNQPPAKDNNNQWSDNEVKSEEGSPVVEEETEEEIETFVLKFTLNSCQINGIASTKITAIISLINIILLLFFKFFSKEPLKSEKRWSLFYIVMTPMFNPMKKMISGSRLALRTFFRTLTSAEFLKTPQNEPVLSYAPESDERIQLDQALARLTKQVNNIHAVIGNEMFDCGFTAEQRMPFDHKAVLARVAVCDKNLIRKAIDVALESRLAWERMPLEKRAEIFFKAADLASTKYRMDLNAATMLGQGKTVVQAEIDAACELVDFWRFNAYYALHNMSSCPALMGNVVLWKPARTAMLSNYISFQILREAGLPDGVINFIPSQSEIFGEVVLSSRHLAGVGFVGSLPVFQHIWKVVGNNVENYDNFPRLSGECGGKNFHFIHHSADFKTAVACTARAAFEYQGQKCSACSRLYLPQSMWPDFKDALIEICKEIKIGDPRDYSVFMSAVIDRPAFENICSYIEHAKSSPSLKLLYGGDYDDEKGYFIHPTLLLCSDPNDRIMKEEIFGPVLTVITYPDAQCDEVLASIKDSTEYALTGAIFAQDMNFIKQARMDLREACGNFYVNDKCTGAVVGQQPFGGSRKSGTNDKAGGPYYVLKWVSHLAVKSTRSPIHEWKYPSMGQQTGKAKKNSNSRIDVLRRLCVQRQIQHTITVYIEHVLCQNLVVILKPFYLKSKKDLFALRPTERCLLSNEVASNEPGDCTNKLSSNACFVGY</sequence>
<dbReference type="PANTHER" id="PTHR42862">
    <property type="entry name" value="DELTA-1-PYRROLINE-5-CARBOXYLATE DEHYDROGENASE 1, ISOFORM A-RELATED"/>
    <property type="match status" value="1"/>
</dbReference>
<keyword evidence="3 7" id="KW-0560">Oxidoreductase</keyword>
<feature type="compositionally biased region" description="Acidic residues" evidence="8">
    <location>
        <begin position="384"/>
        <end position="397"/>
    </location>
</feature>
<evidence type="ECO:0000313" key="11">
    <source>
        <dbReference type="Proteomes" id="UP000054653"/>
    </source>
</evidence>
<feature type="region of interest" description="Disordered" evidence="8">
    <location>
        <begin position="384"/>
        <end position="445"/>
    </location>
</feature>
<feature type="domain" description="Aldehyde dehydrogenase" evidence="9">
    <location>
        <begin position="683"/>
        <end position="1012"/>
    </location>
</feature>
<keyword evidence="11" id="KW-1185">Reference proteome</keyword>
<evidence type="ECO:0000256" key="8">
    <source>
        <dbReference type="SAM" id="MobiDB-lite"/>
    </source>
</evidence>
<dbReference type="InterPro" id="IPR016162">
    <property type="entry name" value="Ald_DH_N"/>
</dbReference>
<dbReference type="InterPro" id="IPR016161">
    <property type="entry name" value="Ald_DH/histidinol_DH"/>
</dbReference>
<feature type="compositionally biased region" description="Basic and acidic residues" evidence="8">
    <location>
        <begin position="398"/>
        <end position="413"/>
    </location>
</feature>
<evidence type="ECO:0000256" key="7">
    <source>
        <dbReference type="RuleBase" id="RU003345"/>
    </source>
</evidence>
<dbReference type="EC" id="1.2.1.88" evidence="2"/>
<comment type="caution">
    <text evidence="10">The sequence shown here is derived from an EMBL/GenBank/DDBJ whole genome shotgun (WGS) entry which is preliminary data.</text>
</comment>
<dbReference type="Gene3D" id="3.40.309.10">
    <property type="entry name" value="Aldehyde Dehydrogenase, Chain A, domain 2"/>
    <property type="match status" value="1"/>
</dbReference>
<dbReference type="InterPro" id="IPR015590">
    <property type="entry name" value="Aldehyde_DH_dom"/>
</dbReference>
<dbReference type="EMBL" id="JYDI01000024">
    <property type="protein sequence ID" value="KRY58108.1"/>
    <property type="molecule type" value="Genomic_DNA"/>
</dbReference>
<protein>
    <recommendedName>
        <fullName evidence="2">L-glutamate gamma-semialdehyde dehydrogenase</fullName>
        <ecNumber evidence="2">1.2.1.88</ecNumber>
    </recommendedName>
</protein>
<dbReference type="GO" id="GO:0005759">
    <property type="term" value="C:mitochondrial matrix"/>
    <property type="evidence" value="ECO:0007669"/>
    <property type="project" value="TreeGrafter"/>
</dbReference>
<dbReference type="PROSITE" id="PS00687">
    <property type="entry name" value="ALDEHYDE_DEHYDR_GLU"/>
    <property type="match status" value="1"/>
</dbReference>
<dbReference type="GO" id="GO:0016593">
    <property type="term" value="C:Cdc73/Paf1 complex"/>
    <property type="evidence" value="ECO:0007669"/>
    <property type="project" value="InterPro"/>
</dbReference>
<evidence type="ECO:0000256" key="3">
    <source>
        <dbReference type="ARBA" id="ARBA00023002"/>
    </source>
</evidence>
<dbReference type="InterPro" id="IPR007133">
    <property type="entry name" value="RNA_pol_II-assoc_Paf1"/>
</dbReference>
<dbReference type="PANTHER" id="PTHR42862:SF1">
    <property type="entry name" value="DELTA-1-PYRROLINE-5-CARBOXYLATE DEHYDROGENASE 2, ISOFORM A-RELATED"/>
    <property type="match status" value="1"/>
</dbReference>
<dbReference type="InterPro" id="IPR016163">
    <property type="entry name" value="Ald_DH_C"/>
</dbReference>
<dbReference type="GO" id="GO:0003842">
    <property type="term" value="F:L-glutamate gamma-semialdehyde dehydrogenase activity"/>
    <property type="evidence" value="ECO:0007669"/>
    <property type="project" value="UniProtKB-EC"/>
</dbReference>
<dbReference type="SUPFAM" id="SSF53720">
    <property type="entry name" value="ALDH-like"/>
    <property type="match status" value="1"/>
</dbReference>
<evidence type="ECO:0000256" key="4">
    <source>
        <dbReference type="ARBA" id="ARBA00023027"/>
    </source>
</evidence>
<gene>
    <name evidence="10" type="primary">aldh4a1</name>
    <name evidence="10" type="ORF">T03_2948</name>
</gene>
<evidence type="ECO:0000256" key="1">
    <source>
        <dbReference type="ARBA" id="ARBA00004786"/>
    </source>
</evidence>
<dbReference type="InterPro" id="IPR029510">
    <property type="entry name" value="Ald_DH_CS_GLU"/>
</dbReference>
<feature type="non-terminal residue" evidence="10">
    <location>
        <position position="1127"/>
    </location>
</feature>
<dbReference type="Pfam" id="PF00171">
    <property type="entry name" value="Aldedh"/>
    <property type="match status" value="1"/>
</dbReference>
<dbReference type="FunFam" id="3.40.309.10:FF:000005">
    <property type="entry name" value="1-pyrroline-5-carboxylate dehydrogenase 1"/>
    <property type="match status" value="1"/>
</dbReference>
<reference evidence="10 11" key="1">
    <citation type="submission" date="2015-01" db="EMBL/GenBank/DDBJ databases">
        <title>Evolution of Trichinella species and genotypes.</title>
        <authorList>
            <person name="Korhonen P.K."/>
            <person name="Edoardo P."/>
            <person name="Giuseppe L.R."/>
            <person name="Gasser R.B."/>
        </authorList>
    </citation>
    <scope>NUCLEOTIDE SEQUENCE [LARGE SCALE GENOMIC DNA]</scope>
    <source>
        <strain evidence="10">ISS120</strain>
    </source>
</reference>
<organism evidence="10 11">
    <name type="scientific">Trichinella britovi</name>
    <name type="common">Parasitic roundworm</name>
    <dbReference type="NCBI Taxonomy" id="45882"/>
    <lineage>
        <taxon>Eukaryota</taxon>
        <taxon>Metazoa</taxon>
        <taxon>Ecdysozoa</taxon>
        <taxon>Nematoda</taxon>
        <taxon>Enoplea</taxon>
        <taxon>Dorylaimia</taxon>
        <taxon>Trichinellida</taxon>
        <taxon>Trichinellidae</taxon>
        <taxon>Trichinella</taxon>
    </lineage>
</organism>
<proteinExistence type="inferred from homology"/>
<dbReference type="InterPro" id="IPR016160">
    <property type="entry name" value="Ald_DH_CS_CYS"/>
</dbReference>
<comment type="similarity">
    <text evidence="7">Belongs to the aldehyde dehydrogenase family.</text>
</comment>
<comment type="pathway">
    <text evidence="1">Amino-acid degradation; L-proline degradation into L-glutamate; L-glutamate from L-proline: step 2/2.</text>
</comment>
<evidence type="ECO:0000256" key="2">
    <source>
        <dbReference type="ARBA" id="ARBA00012884"/>
    </source>
</evidence>
<dbReference type="GO" id="GO:0010133">
    <property type="term" value="P:L-proline catabolic process to L-glutamate"/>
    <property type="evidence" value="ECO:0007669"/>
    <property type="project" value="TreeGrafter"/>
</dbReference>
<feature type="active site" evidence="6">
    <location>
        <position position="786"/>
    </location>
</feature>
<accession>A0A0V1D9B9</accession>
<dbReference type="Pfam" id="PF03985">
    <property type="entry name" value="Paf1"/>
    <property type="match status" value="1"/>
</dbReference>
<evidence type="ECO:0000256" key="6">
    <source>
        <dbReference type="PROSITE-ProRule" id="PRU10007"/>
    </source>
</evidence>